<accession>A0A1X4GK17</accession>
<dbReference type="STRING" id="1121945.GCA_000421805_01349"/>
<dbReference type="RefSeq" id="WP_049931088.1">
    <property type="nucleotide sequence ID" value="NZ_ATXS01000004.1"/>
</dbReference>
<dbReference type="Pfam" id="PF00106">
    <property type="entry name" value="adh_short"/>
    <property type="match status" value="1"/>
</dbReference>
<name>A0A1X4GK17_HALEZ</name>
<dbReference type="GO" id="GO:0016491">
    <property type="term" value="F:oxidoreductase activity"/>
    <property type="evidence" value="ECO:0007669"/>
    <property type="project" value="UniProtKB-KW"/>
</dbReference>
<evidence type="ECO:0000256" key="1">
    <source>
        <dbReference type="ARBA" id="ARBA00006484"/>
    </source>
</evidence>
<proteinExistence type="inferred from homology"/>
<comment type="similarity">
    <text evidence="1">Belongs to the short-chain dehydrogenases/reductases (SDR) family.</text>
</comment>
<dbReference type="AlphaFoldDB" id="A0A1X4GK17"/>
<dbReference type="InterPro" id="IPR002347">
    <property type="entry name" value="SDR_fam"/>
</dbReference>
<organism evidence="3 4">
    <name type="scientific">Halorubrum ezzemoulense DSM 17463</name>
    <dbReference type="NCBI Taxonomy" id="1121945"/>
    <lineage>
        <taxon>Archaea</taxon>
        <taxon>Methanobacteriati</taxon>
        <taxon>Methanobacteriota</taxon>
        <taxon>Stenosarchaea group</taxon>
        <taxon>Halobacteria</taxon>
        <taxon>Halobacteriales</taxon>
        <taxon>Haloferacaceae</taxon>
        <taxon>Halorubrum</taxon>
    </lineage>
</organism>
<gene>
    <name evidence="3" type="ORF">B9H04_12710</name>
</gene>
<evidence type="ECO:0000256" key="2">
    <source>
        <dbReference type="ARBA" id="ARBA00023002"/>
    </source>
</evidence>
<dbReference type="SUPFAM" id="SSF51735">
    <property type="entry name" value="NAD(P)-binding Rossmann-fold domains"/>
    <property type="match status" value="1"/>
</dbReference>
<sequence>MTRVAVIAGVGPTIGAAVARRFHDDGFAVALLARSEEYVRTLAADLGGDAVAIPTDVTDDAAVEAALERVRDELGPAEVLVLNASGGGGNPVDDASADRLRELFDVRVAGSMACVRAALPDLRETEGTVLFSGTTFAEPPVTAQVEWGAVAPAAQGLALSLDAALDDVSVTYVRIGSPVRPDAGPTAIDATALAAEYRRLVDHEGIATREIDVRKR</sequence>
<dbReference type="InterPro" id="IPR036291">
    <property type="entry name" value="NAD(P)-bd_dom_sf"/>
</dbReference>
<evidence type="ECO:0000313" key="4">
    <source>
        <dbReference type="Proteomes" id="UP000193587"/>
    </source>
</evidence>
<dbReference type="eggNOG" id="arCOG01259">
    <property type="taxonomic scope" value="Archaea"/>
</dbReference>
<dbReference type="Proteomes" id="UP000193587">
    <property type="component" value="Unassembled WGS sequence"/>
</dbReference>
<dbReference type="EMBL" id="NEDJ01000049">
    <property type="protein sequence ID" value="OSO97532.1"/>
    <property type="molecule type" value="Genomic_DNA"/>
</dbReference>
<comment type="caution">
    <text evidence="3">The sequence shown here is derived from an EMBL/GenBank/DDBJ whole genome shotgun (WGS) entry which is preliminary data.</text>
</comment>
<reference evidence="3 4" key="1">
    <citation type="submission" date="2017-04" db="EMBL/GenBank/DDBJ databases">
        <title>MLSA of the genus Halorubrum.</title>
        <authorList>
            <person name="De La Haba R."/>
            <person name="Sanchez-Porro C."/>
            <person name="Infante-Dominguez C."/>
            <person name="Ventosa A."/>
        </authorList>
    </citation>
    <scope>NUCLEOTIDE SEQUENCE [LARGE SCALE GENOMIC DNA]</scope>
    <source>
        <strain evidence="3 4">DSM 17463</strain>
    </source>
</reference>
<protein>
    <submittedName>
        <fullName evidence="3">Short-chain dehydrogenase</fullName>
    </submittedName>
</protein>
<evidence type="ECO:0000313" key="3">
    <source>
        <dbReference type="EMBL" id="OSO97532.1"/>
    </source>
</evidence>
<dbReference type="PANTHER" id="PTHR43669">
    <property type="entry name" value="5-KETO-D-GLUCONATE 5-REDUCTASE"/>
    <property type="match status" value="1"/>
</dbReference>
<dbReference type="Gene3D" id="3.40.50.720">
    <property type="entry name" value="NAD(P)-binding Rossmann-like Domain"/>
    <property type="match status" value="1"/>
</dbReference>
<dbReference type="PANTHER" id="PTHR43669:SF3">
    <property type="entry name" value="ALCOHOL DEHYDROGENASE, PUTATIVE (AFU_ORTHOLOGUE AFUA_3G03445)-RELATED"/>
    <property type="match status" value="1"/>
</dbReference>
<keyword evidence="2" id="KW-0560">Oxidoreductase</keyword>